<dbReference type="GeneID" id="104603142"/>
<dbReference type="FunCoup" id="A0A1U8ARL1">
    <property type="interactions" value="1654"/>
</dbReference>
<reference evidence="3" key="1">
    <citation type="submission" date="2025-08" db="UniProtKB">
        <authorList>
            <consortium name="RefSeq"/>
        </authorList>
    </citation>
    <scope>IDENTIFICATION</scope>
</reference>
<dbReference type="PANTHER" id="PTHR37376">
    <property type="entry name" value="EXPRESSED PROTEIN"/>
    <property type="match status" value="1"/>
</dbReference>
<feature type="region of interest" description="Disordered" evidence="1">
    <location>
        <begin position="27"/>
        <end position="71"/>
    </location>
</feature>
<organism evidence="2 3">
    <name type="scientific">Nelumbo nucifera</name>
    <name type="common">Sacred lotus</name>
    <dbReference type="NCBI Taxonomy" id="4432"/>
    <lineage>
        <taxon>Eukaryota</taxon>
        <taxon>Viridiplantae</taxon>
        <taxon>Streptophyta</taxon>
        <taxon>Embryophyta</taxon>
        <taxon>Tracheophyta</taxon>
        <taxon>Spermatophyta</taxon>
        <taxon>Magnoliopsida</taxon>
        <taxon>Proteales</taxon>
        <taxon>Nelumbonaceae</taxon>
        <taxon>Nelumbo</taxon>
    </lineage>
</organism>
<keyword evidence="2" id="KW-1185">Reference proteome</keyword>
<evidence type="ECO:0000313" key="3">
    <source>
        <dbReference type="RefSeq" id="XP_010265384.1"/>
    </source>
</evidence>
<proteinExistence type="predicted"/>
<dbReference type="STRING" id="4432.A0A1U8ARL1"/>
<evidence type="ECO:0000313" key="2">
    <source>
        <dbReference type="Proteomes" id="UP000189703"/>
    </source>
</evidence>
<dbReference type="KEGG" id="nnu:104603142"/>
<dbReference type="RefSeq" id="XP_010265384.1">
    <property type="nucleotide sequence ID" value="XM_010267082.2"/>
</dbReference>
<dbReference type="OrthoDB" id="45963at2759"/>
<accession>A0A1U8ARL1</accession>
<sequence length="153" mass="16745">MAITKEATPPPMIGKVGRYTVFITPPATPKPTFSPSATPRAPLTPLATSKPSEPPVESPKIPSPKKVVLPPVQPLPQQFEKSRTTRNSSVVGFFSDAIVKVQNAHSSLDKYLADWFGLNQSKYQWALNDYYETKGMESQDTKTKELAGKGQSV</sequence>
<dbReference type="AlphaFoldDB" id="A0A1U8ARL1"/>
<dbReference type="InParanoid" id="A0A1U8ARL1"/>
<gene>
    <name evidence="3" type="primary">LOC104603142</name>
</gene>
<dbReference type="OMA" id="YENESME"/>
<feature type="compositionally biased region" description="Low complexity" evidence="1">
    <location>
        <begin position="58"/>
        <end position="70"/>
    </location>
</feature>
<protein>
    <submittedName>
        <fullName evidence="3">Uncharacterized protein LOC104603142</fullName>
    </submittedName>
</protein>
<name>A0A1U8ARL1_NELNU</name>
<evidence type="ECO:0000256" key="1">
    <source>
        <dbReference type="SAM" id="MobiDB-lite"/>
    </source>
</evidence>
<dbReference type="PANTHER" id="PTHR37376:SF1">
    <property type="entry name" value="EXPRESSED PROTEIN"/>
    <property type="match status" value="1"/>
</dbReference>
<dbReference type="eggNOG" id="ENOG502S0X9">
    <property type="taxonomic scope" value="Eukaryota"/>
</dbReference>
<dbReference type="Proteomes" id="UP000189703">
    <property type="component" value="Unplaced"/>
</dbReference>